<reference evidence="1" key="1">
    <citation type="journal article" date="2024" name="Gigascience">
        <title>Chromosome-level genome of the poultry shaft louse Menopon gallinae provides insight into the host-switching and adaptive evolution of parasitic lice.</title>
        <authorList>
            <person name="Xu Y."/>
            <person name="Ma L."/>
            <person name="Liu S."/>
            <person name="Liang Y."/>
            <person name="Liu Q."/>
            <person name="He Z."/>
            <person name="Tian L."/>
            <person name="Duan Y."/>
            <person name="Cai W."/>
            <person name="Li H."/>
            <person name="Song F."/>
        </authorList>
    </citation>
    <scope>NUCLEOTIDE SEQUENCE</scope>
    <source>
        <strain evidence="1">Cailab_2023a</strain>
    </source>
</reference>
<organism evidence="1">
    <name type="scientific">Menopon gallinae</name>
    <name type="common">poultry shaft louse</name>
    <dbReference type="NCBI Taxonomy" id="328185"/>
    <lineage>
        <taxon>Eukaryota</taxon>
        <taxon>Metazoa</taxon>
        <taxon>Ecdysozoa</taxon>
        <taxon>Arthropoda</taxon>
        <taxon>Hexapoda</taxon>
        <taxon>Insecta</taxon>
        <taxon>Pterygota</taxon>
        <taxon>Neoptera</taxon>
        <taxon>Paraneoptera</taxon>
        <taxon>Psocodea</taxon>
        <taxon>Troctomorpha</taxon>
        <taxon>Phthiraptera</taxon>
        <taxon>Amblycera</taxon>
        <taxon>Menoponidae</taxon>
        <taxon>Menopon</taxon>
    </lineage>
</organism>
<dbReference type="EMBL" id="JARGDH010000004">
    <property type="protein sequence ID" value="KAL0269512.1"/>
    <property type="molecule type" value="Genomic_DNA"/>
</dbReference>
<comment type="caution">
    <text evidence="1">The sequence shown here is derived from an EMBL/GenBank/DDBJ whole genome shotgun (WGS) entry which is preliminary data.</text>
</comment>
<accession>A0AAW2HJ12</accession>
<protein>
    <submittedName>
        <fullName evidence="1">Uncharacterized protein</fullName>
    </submittedName>
</protein>
<dbReference type="AlphaFoldDB" id="A0AAW2HJ12"/>
<evidence type="ECO:0000313" key="1">
    <source>
        <dbReference type="EMBL" id="KAL0269512.1"/>
    </source>
</evidence>
<gene>
    <name evidence="1" type="ORF">PYX00_007216</name>
</gene>
<sequence length="113" mass="12533">MCGSGFPKREAAAAVAAALELDTCRVVKGDGRVVTVPEDEDNPRNYPGKNGFVKKALKKAWKRMRGSSLDISSTADIETSSYVDRETIIDLYILYETIKYYDPIEITPNIPNC</sequence>
<name>A0AAW2HJ12_9NEOP</name>
<proteinExistence type="predicted"/>